<comment type="caution">
    <text evidence="1">The sequence shown here is derived from an EMBL/GenBank/DDBJ whole genome shotgun (WGS) entry which is preliminary data.</text>
</comment>
<reference evidence="1" key="1">
    <citation type="submission" date="2020-06" db="EMBL/GenBank/DDBJ databases">
        <title>Draft genome of Bugula neritina, a colonial animal packing powerful symbionts and potential medicines.</title>
        <authorList>
            <person name="Rayko M."/>
        </authorList>
    </citation>
    <scope>NUCLEOTIDE SEQUENCE [LARGE SCALE GENOMIC DNA]</scope>
    <source>
        <strain evidence="1">Kwan_BN1</strain>
    </source>
</reference>
<organism evidence="1 2">
    <name type="scientific">Bugula neritina</name>
    <name type="common">Brown bryozoan</name>
    <name type="synonym">Sertularia neritina</name>
    <dbReference type="NCBI Taxonomy" id="10212"/>
    <lineage>
        <taxon>Eukaryota</taxon>
        <taxon>Metazoa</taxon>
        <taxon>Spiralia</taxon>
        <taxon>Lophotrochozoa</taxon>
        <taxon>Bryozoa</taxon>
        <taxon>Gymnolaemata</taxon>
        <taxon>Cheilostomatida</taxon>
        <taxon>Flustrina</taxon>
        <taxon>Buguloidea</taxon>
        <taxon>Bugulidae</taxon>
        <taxon>Bugula</taxon>
    </lineage>
</organism>
<dbReference type="Proteomes" id="UP000593567">
    <property type="component" value="Unassembled WGS sequence"/>
</dbReference>
<gene>
    <name evidence="1" type="ORF">EB796_020607</name>
</gene>
<evidence type="ECO:0000313" key="2">
    <source>
        <dbReference type="Proteomes" id="UP000593567"/>
    </source>
</evidence>
<dbReference type="SUPFAM" id="SSF101898">
    <property type="entry name" value="NHL repeat"/>
    <property type="match status" value="1"/>
</dbReference>
<protein>
    <submittedName>
        <fullName evidence="1">Uncharacterized protein</fullName>
    </submittedName>
</protein>
<proteinExistence type="predicted"/>
<dbReference type="EMBL" id="VXIV02003137">
    <property type="protein sequence ID" value="KAF6021085.1"/>
    <property type="molecule type" value="Genomic_DNA"/>
</dbReference>
<dbReference type="AlphaFoldDB" id="A0A7J7J4Q8"/>
<accession>A0A7J7J4Q8</accession>
<name>A0A7J7J4Q8_BUGNE</name>
<keyword evidence="2" id="KW-1185">Reference proteome</keyword>
<sequence length="246" mass="27635">MLNVSLVTVPSSLTFIFEHNTFGYCYSANHRQDSELLLGTSDGVQLLSRYATRLSKYSTSEKVVNCVIETLQNVFILHRSGDISKVDMCLAGDITKRQQLFQFDRTGNFAPVMAVSYRYVVVNLPDTDQLIIFDLITKQKETIKPVVYLTGLHFLPDGHLLGVGRGALRKYKVGIGKLTPVWTCIHLPYGYSVCADSNGIIYVCADSIKTSYIISPMGEDMLRKYVCLNYTHTYITKATAKYKSLL</sequence>
<evidence type="ECO:0000313" key="1">
    <source>
        <dbReference type="EMBL" id="KAF6021085.1"/>
    </source>
</evidence>